<keyword evidence="4" id="KW-0804">Transcription</keyword>
<comment type="caution">
    <text evidence="6">The sequence shown here is derived from an EMBL/GenBank/DDBJ whole genome shotgun (WGS) entry which is preliminary data.</text>
</comment>
<evidence type="ECO:0000256" key="3">
    <source>
        <dbReference type="ARBA" id="ARBA00023125"/>
    </source>
</evidence>
<dbReference type="RefSeq" id="WP_262591179.1">
    <property type="nucleotide sequence ID" value="NZ_JAOQJQ010000004.1"/>
</dbReference>
<proteinExistence type="inferred from homology"/>
<evidence type="ECO:0000259" key="5">
    <source>
        <dbReference type="PROSITE" id="PS50931"/>
    </source>
</evidence>
<evidence type="ECO:0000256" key="4">
    <source>
        <dbReference type="ARBA" id="ARBA00023163"/>
    </source>
</evidence>
<dbReference type="Proteomes" id="UP001652442">
    <property type="component" value="Unassembled WGS sequence"/>
</dbReference>
<name>A0ABT2TM29_9FIRM</name>
<keyword evidence="3" id="KW-0238">DNA-binding</keyword>
<dbReference type="Gene3D" id="1.10.10.10">
    <property type="entry name" value="Winged helix-like DNA-binding domain superfamily/Winged helix DNA-binding domain"/>
    <property type="match status" value="1"/>
</dbReference>
<dbReference type="InterPro" id="IPR000847">
    <property type="entry name" value="LysR_HTH_N"/>
</dbReference>
<dbReference type="SUPFAM" id="SSF53850">
    <property type="entry name" value="Periplasmic binding protein-like II"/>
    <property type="match status" value="1"/>
</dbReference>
<dbReference type="Pfam" id="PF00126">
    <property type="entry name" value="HTH_1"/>
    <property type="match status" value="1"/>
</dbReference>
<comment type="similarity">
    <text evidence="1">Belongs to the LysR transcriptional regulatory family.</text>
</comment>
<keyword evidence="7" id="KW-1185">Reference proteome</keyword>
<evidence type="ECO:0000256" key="1">
    <source>
        <dbReference type="ARBA" id="ARBA00009437"/>
    </source>
</evidence>
<dbReference type="InterPro" id="IPR005119">
    <property type="entry name" value="LysR_subst-bd"/>
</dbReference>
<gene>
    <name evidence="6" type="ORF">OCV88_10360</name>
</gene>
<dbReference type="PROSITE" id="PS50931">
    <property type="entry name" value="HTH_LYSR"/>
    <property type="match status" value="1"/>
</dbReference>
<feature type="domain" description="HTH lysR-type" evidence="5">
    <location>
        <begin position="10"/>
        <end position="67"/>
    </location>
</feature>
<dbReference type="PRINTS" id="PR00039">
    <property type="entry name" value="HTHLYSR"/>
</dbReference>
<dbReference type="EMBL" id="JAOQJQ010000004">
    <property type="protein sequence ID" value="MCU6762736.1"/>
    <property type="molecule type" value="Genomic_DNA"/>
</dbReference>
<dbReference type="PANTHER" id="PTHR30346:SF0">
    <property type="entry name" value="HCA OPERON TRANSCRIPTIONAL ACTIVATOR HCAR"/>
    <property type="match status" value="1"/>
</dbReference>
<dbReference type="InterPro" id="IPR036390">
    <property type="entry name" value="WH_DNA-bd_sf"/>
</dbReference>
<protein>
    <submittedName>
        <fullName evidence="6">LysR family transcriptional regulator</fullName>
    </submittedName>
</protein>
<evidence type="ECO:0000256" key="2">
    <source>
        <dbReference type="ARBA" id="ARBA00023015"/>
    </source>
</evidence>
<reference evidence="6 7" key="1">
    <citation type="journal article" date="2021" name="ISME Commun">
        <title>Automated analysis of genomic sequences facilitates high-throughput and comprehensive description of bacteria.</title>
        <authorList>
            <person name="Hitch T.C.A."/>
        </authorList>
    </citation>
    <scope>NUCLEOTIDE SEQUENCE [LARGE SCALE GENOMIC DNA]</scope>
    <source>
        <strain evidence="6 7">Sanger_109</strain>
    </source>
</reference>
<dbReference type="PANTHER" id="PTHR30346">
    <property type="entry name" value="TRANSCRIPTIONAL DUAL REGULATOR HCAR-RELATED"/>
    <property type="match status" value="1"/>
</dbReference>
<evidence type="ECO:0000313" key="6">
    <source>
        <dbReference type="EMBL" id="MCU6762736.1"/>
    </source>
</evidence>
<organism evidence="6 7">
    <name type="scientific">Brotonthovivens ammoniilytica</name>
    <dbReference type="NCBI Taxonomy" id="2981725"/>
    <lineage>
        <taxon>Bacteria</taxon>
        <taxon>Bacillati</taxon>
        <taxon>Bacillota</taxon>
        <taxon>Clostridia</taxon>
        <taxon>Lachnospirales</taxon>
        <taxon>Lachnospiraceae</taxon>
        <taxon>Brotonthovivens</taxon>
    </lineage>
</organism>
<dbReference type="Pfam" id="PF03466">
    <property type="entry name" value="LysR_substrate"/>
    <property type="match status" value="1"/>
</dbReference>
<dbReference type="Gene3D" id="3.40.190.10">
    <property type="entry name" value="Periplasmic binding protein-like II"/>
    <property type="match status" value="1"/>
</dbReference>
<dbReference type="InterPro" id="IPR036388">
    <property type="entry name" value="WH-like_DNA-bd_sf"/>
</dbReference>
<dbReference type="SUPFAM" id="SSF46785">
    <property type="entry name" value="Winged helix' DNA-binding domain"/>
    <property type="match status" value="1"/>
</dbReference>
<sequence>MVCDYALSAVTVQQIQIFLQLARTKNFTRTADSLNMTQPGVSKSIASLEAALGFSLFERTSRKVALTPEGRILYETWLHIPADLDNGYQTARQENARIASVLNIGITDTTDSLKYFWPVAREFAKAFPDIKLNVESENMKSLQSRLAEGIYDLIFLPDFEHYSLDKNKICWKYAAKSNVQIIVLTDSPLSRKSMLTMEDIINKKVTALDPESNPNFLHSLRELYAQYGKEPVLGQLYRSNFQIRYAQMTQDCIHITDDFWSYTPDTVSRKIPLMGHFNGIICAWNPEISKASLKNFLGFIPSDR</sequence>
<keyword evidence="2" id="KW-0805">Transcription regulation</keyword>
<accession>A0ABT2TM29</accession>
<evidence type="ECO:0000313" key="7">
    <source>
        <dbReference type="Proteomes" id="UP001652442"/>
    </source>
</evidence>